<evidence type="ECO:0000313" key="2">
    <source>
        <dbReference type="EMBL" id="WSE27993.1"/>
    </source>
</evidence>
<feature type="compositionally biased region" description="Low complexity" evidence="1">
    <location>
        <begin position="555"/>
        <end position="572"/>
    </location>
</feature>
<sequence>MDLSLVRRGTGAAGTTTLDKQTVGNALVVHPSTGMTDEAQALALGVAADTEHDLVVVDLPVDSPISLWESVAKVLPRRRRGVRLVIGGRSRETSALAGQWLSERINRTVLAPDGSVIPSAGGALFVHSGRGSGWVKFQPGRAPKWEAKRFPRPSWDSGLTAELTSTSSRGVAEPLPGGLWVRPVGFDQQQRAHRAALVKGLPAQHDTMTIVLGCPGSPPLTLDDAARLWMRLPENVRTNARFVQYGPMSVPAGTSLGQALADLLGKEVAFYTGLPVGSPQLVDVRTVLFDGRLGWTTFVREIGYSPRVPQGAPAPMPRLISHRAPIHGLNEVAPAVYWYAPDAVIEVVQSGLLVRSPHDGRDTPAVRAMTLDNSLNNLTFDAASEDAADRMRMLAQDVLARLDENTRRMSRVLPAAALLAERSRAQVTSKALAEIEQGDSAPTPALLEAGPTEVVVPREYKPAAPVDLEVAAAPEPALLRSEPTITQRLDPGVGVPRSLAGGGPITITSARPPMLPVAPVPPGLPTSPGSPGAEKTAGPFGGAREDKPAAGPHGGPEVPAALAGPAAAPKFGTPSGFAGPGTFAQPPTGFAGPSTPPPPAAPPVGMPSAPVVPPAPMPPAATPPVGMPPAATPPAGMPPAATPPAGLSPAAGMPPAATPPVGMPPAATPPAGMPPAAGVPPMAPPPVEAAEPVEDAQHTETAEAGTEITEPAVEPVVEAMVEAAVEAVAKVEKGEARLQPTPDAEATALLPKRGAEKEREWLRKSLGAEYGLMSNAVARVLSEHPGFQGALSTSSAEVLTDAVAVQLYLSVKGAAIDGALRTGANGPHVPIARCVVAGLSRLPSHRGPATFATSVSESEWALFRAQKVLTEWGFLNTLTQPASTLDGDTDVLVWSITARRTKLLEPVAGGVENRVLFVPGTSFKVLDLREPADGARGLVLLRELTSSEVDETGKVASDRISLDELALVSLRRELEVWAEADGREPIAEVAAPRFGALPGLV</sequence>
<dbReference type="Gene3D" id="3.90.176.10">
    <property type="entry name" value="Toxin ADP-ribosyltransferase, Chain A, domain 1"/>
    <property type="match status" value="1"/>
</dbReference>
<dbReference type="RefSeq" id="WP_326566996.1">
    <property type="nucleotide sequence ID" value="NZ_CP142149.1"/>
</dbReference>
<dbReference type="EMBL" id="CP142149">
    <property type="protein sequence ID" value="WSE27993.1"/>
    <property type="molecule type" value="Genomic_DNA"/>
</dbReference>
<accession>A0ABZ1I2E9</accession>
<protein>
    <recommendedName>
        <fullName evidence="4">ADP ribosyltransferase domain-containing protein</fullName>
    </recommendedName>
</protein>
<gene>
    <name evidence="2" type="ORF">VSH64_34840</name>
</gene>
<keyword evidence="3" id="KW-1185">Reference proteome</keyword>
<evidence type="ECO:0000256" key="1">
    <source>
        <dbReference type="SAM" id="MobiDB-lite"/>
    </source>
</evidence>
<feature type="compositionally biased region" description="Pro residues" evidence="1">
    <location>
        <begin position="594"/>
        <end position="607"/>
    </location>
</feature>
<feature type="region of interest" description="Disordered" evidence="1">
    <location>
        <begin position="623"/>
        <end position="709"/>
    </location>
</feature>
<evidence type="ECO:0008006" key="4">
    <source>
        <dbReference type="Google" id="ProtNLM"/>
    </source>
</evidence>
<feature type="compositionally biased region" description="Low complexity" evidence="1">
    <location>
        <begin position="643"/>
        <end position="655"/>
    </location>
</feature>
<feature type="compositionally biased region" description="Pro residues" evidence="1">
    <location>
        <begin position="656"/>
        <end position="687"/>
    </location>
</feature>
<organism evidence="2 3">
    <name type="scientific">Amycolatopsis rhabdoformis</name>
    <dbReference type="NCBI Taxonomy" id="1448059"/>
    <lineage>
        <taxon>Bacteria</taxon>
        <taxon>Bacillati</taxon>
        <taxon>Actinomycetota</taxon>
        <taxon>Actinomycetes</taxon>
        <taxon>Pseudonocardiales</taxon>
        <taxon>Pseudonocardiaceae</taxon>
        <taxon>Amycolatopsis</taxon>
    </lineage>
</organism>
<feature type="compositionally biased region" description="Pro residues" evidence="1">
    <location>
        <begin position="623"/>
        <end position="642"/>
    </location>
</feature>
<proteinExistence type="predicted"/>
<name>A0ABZ1I2E9_9PSEU</name>
<evidence type="ECO:0000313" key="3">
    <source>
        <dbReference type="Proteomes" id="UP001330812"/>
    </source>
</evidence>
<reference evidence="2 3" key="1">
    <citation type="journal article" date="2015" name="Int. J. Syst. Evol. Microbiol.">
        <title>Amycolatopsis rhabdoformis sp. nov., an actinomycete isolated from a tropical forest soil.</title>
        <authorList>
            <person name="Souza W.R."/>
            <person name="Silva R.E."/>
            <person name="Goodfellow M."/>
            <person name="Busarakam K."/>
            <person name="Figueiro F.S."/>
            <person name="Ferreira D."/>
            <person name="Rodrigues-Filho E."/>
            <person name="Moraes L.A.B."/>
            <person name="Zucchi T.D."/>
        </authorList>
    </citation>
    <scope>NUCLEOTIDE SEQUENCE [LARGE SCALE GENOMIC DNA]</scope>
    <source>
        <strain evidence="2 3">NCIMB 14900</strain>
    </source>
</reference>
<feature type="region of interest" description="Disordered" evidence="1">
    <location>
        <begin position="519"/>
        <end position="607"/>
    </location>
</feature>
<dbReference type="Proteomes" id="UP001330812">
    <property type="component" value="Chromosome"/>
</dbReference>